<dbReference type="InterPro" id="IPR050897">
    <property type="entry name" value="SMAUG/VTS1_RNA-bind"/>
</dbReference>
<evidence type="ECO:0000256" key="1">
    <source>
        <dbReference type="ARBA" id="ARBA00004201"/>
    </source>
</evidence>
<dbReference type="GO" id="GO:0003729">
    <property type="term" value="F:mRNA binding"/>
    <property type="evidence" value="ECO:0007669"/>
    <property type="project" value="InterPro"/>
</dbReference>
<evidence type="ECO:0000313" key="10">
    <source>
        <dbReference type="EMBL" id="EGV62266.1"/>
    </source>
</evidence>
<feature type="region of interest" description="Disordered" evidence="8">
    <location>
        <begin position="1"/>
        <end position="42"/>
    </location>
</feature>
<dbReference type="OrthoDB" id="2155283at2759"/>
<feature type="compositionally biased region" description="Low complexity" evidence="8">
    <location>
        <begin position="22"/>
        <end position="35"/>
    </location>
</feature>
<feature type="region of interest" description="Disordered" evidence="8">
    <location>
        <begin position="372"/>
        <end position="404"/>
    </location>
</feature>
<evidence type="ECO:0000256" key="6">
    <source>
        <dbReference type="ARBA" id="ARBA00024046"/>
    </source>
</evidence>
<dbReference type="eggNOG" id="KOG3791">
    <property type="taxonomic scope" value="Eukaryota"/>
</dbReference>
<evidence type="ECO:0000256" key="4">
    <source>
        <dbReference type="ARBA" id="ARBA00022490"/>
    </source>
</evidence>
<evidence type="ECO:0000256" key="7">
    <source>
        <dbReference type="ARBA" id="ARBA00024136"/>
    </source>
</evidence>
<feature type="compositionally biased region" description="Low complexity" evidence="8">
    <location>
        <begin position="270"/>
        <end position="288"/>
    </location>
</feature>
<name>G3B7F8_CANTC</name>
<evidence type="ECO:0000256" key="2">
    <source>
        <dbReference type="ARBA" id="ARBA00004514"/>
    </source>
</evidence>
<keyword evidence="4" id="KW-0963">Cytoplasm</keyword>
<dbReference type="GO" id="GO:0000289">
    <property type="term" value="P:nuclear-transcribed mRNA poly(A) tail shortening"/>
    <property type="evidence" value="ECO:0007669"/>
    <property type="project" value="TreeGrafter"/>
</dbReference>
<dbReference type="Gene3D" id="1.10.150.50">
    <property type="entry name" value="Transcription Factor, Ets-1"/>
    <property type="match status" value="1"/>
</dbReference>
<feature type="compositionally biased region" description="Polar residues" evidence="8">
    <location>
        <begin position="82"/>
        <end position="95"/>
    </location>
</feature>
<comment type="subunit">
    <text evidence="6">Monomer. Binds to RNA.</text>
</comment>
<dbReference type="STRING" id="590646.G3B7F8"/>
<dbReference type="GO" id="GO:0005829">
    <property type="term" value="C:cytosol"/>
    <property type="evidence" value="ECO:0007669"/>
    <property type="project" value="UniProtKB-SubCell"/>
</dbReference>
<dbReference type="CDD" id="cd09556">
    <property type="entry name" value="SAM_VTS1_fungal"/>
    <property type="match status" value="1"/>
</dbReference>
<feature type="region of interest" description="Disordered" evidence="8">
    <location>
        <begin position="75"/>
        <end position="95"/>
    </location>
</feature>
<sequence length="504" mass="54700">MDSKQSSPFSARPIVLSPPPLSTGISSGSQGTQMGPEDSKLQDFLAAGHYNRQQSVGYNLQHEFETLNADLDLDLKDPRSAPATSQAGGFSVSSPVPTNINGSQAGLGSLLNSSFYSPLNLPHRSQTVADFSLSSRPTSSTSFYQELIQFTAWIENLSPQDNATMIEYLCSNLPVDILLSFRSKLEAQLGGQLLSPPHVPNQNTLSQVLSPYAYTQNQSVPSEVLTDLDHLNLSDTRTLHQPKPRPNVFRSYASTLGDAGPRSRDRPRSADPSLQAKQQPQYQQFQTQSSLHPGYQNLDRAKSPTSHMFEKTNFLQLAAQSPGLGPSQAQDEYEQLDMSQKLGALATINSRVALDSNKKNFGAYHDPTNRAINSSSVPLVSNKVKSPNQKPRSGYASAAGGSTATSTAKSIDSSLGVTANNSSPNAAGASSSMPVDVTNLELLKNIPAWLKLLRLHKYTDSLKDVPWKVLIELSDEQLEEKGVKALGARRKLLKAFDVIKAQYD</sequence>
<keyword evidence="11" id="KW-1185">Reference proteome</keyword>
<dbReference type="InterPro" id="IPR037635">
    <property type="entry name" value="VTS1_SAM"/>
</dbReference>
<dbReference type="AlphaFoldDB" id="G3B7F8"/>
<dbReference type="InterPro" id="IPR013761">
    <property type="entry name" value="SAM/pointed_sf"/>
</dbReference>
<evidence type="ECO:0000313" key="11">
    <source>
        <dbReference type="Proteomes" id="UP000000707"/>
    </source>
</evidence>
<feature type="domain" description="SAM" evidence="9">
    <location>
        <begin position="444"/>
        <end position="502"/>
    </location>
</feature>
<keyword evidence="5" id="KW-0694">RNA-binding</keyword>
<feature type="compositionally biased region" description="Polar residues" evidence="8">
    <location>
        <begin position="372"/>
        <end position="391"/>
    </location>
</feature>
<evidence type="ECO:0000259" key="9">
    <source>
        <dbReference type="PROSITE" id="PS50105"/>
    </source>
</evidence>
<comment type="subcellular location">
    <subcellularLocation>
        <location evidence="1">Cytoplasm</location>
        <location evidence="1">P-body</location>
    </subcellularLocation>
    <subcellularLocation>
        <location evidence="2">Cytoplasm</location>
        <location evidence="2">Cytosol</location>
    </subcellularLocation>
</comment>
<organism evidence="11">
    <name type="scientific">Candida tenuis (strain ATCC 10573 / BCRC 21748 / CBS 615 / JCM 9827 / NBRC 10315 / NRRL Y-1498 / VKM Y-70)</name>
    <name type="common">Yeast</name>
    <name type="synonym">Yamadazyma tenuis</name>
    <dbReference type="NCBI Taxonomy" id="590646"/>
    <lineage>
        <taxon>Eukaryota</taxon>
        <taxon>Fungi</taxon>
        <taxon>Dikarya</taxon>
        <taxon>Ascomycota</taxon>
        <taxon>Saccharomycotina</taxon>
        <taxon>Pichiomycetes</taxon>
        <taxon>Debaryomycetaceae</taxon>
        <taxon>Yamadazyma</taxon>
    </lineage>
</organism>
<dbReference type="GeneID" id="18249952"/>
<feature type="compositionally biased region" description="Low complexity" evidence="8">
    <location>
        <begin position="393"/>
        <end position="404"/>
    </location>
</feature>
<evidence type="ECO:0000256" key="8">
    <source>
        <dbReference type="SAM" id="MobiDB-lite"/>
    </source>
</evidence>
<protein>
    <recommendedName>
        <fullName evidence="7">RNA-binding protein VTS1</fullName>
    </recommendedName>
</protein>
<feature type="region of interest" description="Disordered" evidence="8">
    <location>
        <begin position="235"/>
        <end position="304"/>
    </location>
</feature>
<proteinExistence type="inferred from homology"/>
<dbReference type="HOGENOM" id="CLU_443421_0_0_1"/>
<dbReference type="Proteomes" id="UP000000707">
    <property type="component" value="Unassembled WGS sequence"/>
</dbReference>
<dbReference type="SUPFAM" id="SSF47769">
    <property type="entry name" value="SAM/Pointed domain"/>
    <property type="match status" value="1"/>
</dbReference>
<dbReference type="KEGG" id="cten:18249952"/>
<comment type="similarity">
    <text evidence="3">Belongs to the VTS1 family.</text>
</comment>
<dbReference type="GO" id="GO:0000932">
    <property type="term" value="C:P-body"/>
    <property type="evidence" value="ECO:0007669"/>
    <property type="project" value="UniProtKB-SubCell"/>
</dbReference>
<evidence type="ECO:0000256" key="3">
    <source>
        <dbReference type="ARBA" id="ARBA00007325"/>
    </source>
</evidence>
<gene>
    <name evidence="10" type="ORF">CANTEDRAFT_136197</name>
</gene>
<dbReference type="InterPro" id="IPR001660">
    <property type="entry name" value="SAM"/>
</dbReference>
<accession>G3B7F8</accession>
<dbReference type="Pfam" id="PF07647">
    <property type="entry name" value="SAM_2"/>
    <property type="match status" value="1"/>
</dbReference>
<dbReference type="PANTHER" id="PTHR12515">
    <property type="entry name" value="STERILE ALPHA MOTIF DOMAIN CONTAINING PROTEIN 4-RELATED"/>
    <property type="match status" value="1"/>
</dbReference>
<dbReference type="PANTHER" id="PTHR12515:SF5">
    <property type="entry name" value="PROTEIN SMAUG"/>
    <property type="match status" value="1"/>
</dbReference>
<dbReference type="SMART" id="SM00454">
    <property type="entry name" value="SAM"/>
    <property type="match status" value="1"/>
</dbReference>
<reference evidence="10 11" key="1">
    <citation type="journal article" date="2011" name="Proc. Natl. Acad. Sci. U.S.A.">
        <title>Comparative genomics of xylose-fermenting fungi for enhanced biofuel production.</title>
        <authorList>
            <person name="Wohlbach D.J."/>
            <person name="Kuo A."/>
            <person name="Sato T.K."/>
            <person name="Potts K.M."/>
            <person name="Salamov A.A."/>
            <person name="LaButti K.M."/>
            <person name="Sun H."/>
            <person name="Clum A."/>
            <person name="Pangilinan J.L."/>
            <person name="Lindquist E.A."/>
            <person name="Lucas S."/>
            <person name="Lapidus A."/>
            <person name="Jin M."/>
            <person name="Gunawan C."/>
            <person name="Balan V."/>
            <person name="Dale B.E."/>
            <person name="Jeffries T.W."/>
            <person name="Zinkel R."/>
            <person name="Barry K.W."/>
            <person name="Grigoriev I.V."/>
            <person name="Gasch A.P."/>
        </authorList>
    </citation>
    <scope>NUCLEOTIDE SEQUENCE [LARGE SCALE GENOMIC DNA]</scope>
    <source>
        <strain evidence="11">ATCC 10573 / BCRC 21748 / CBS 615 / JCM 9827 / NBRC 10315 / NRRL Y-1498 / VKM Y-70</strain>
    </source>
</reference>
<dbReference type="EMBL" id="GL996527">
    <property type="protein sequence ID" value="EGV62266.1"/>
    <property type="molecule type" value="Genomic_DNA"/>
</dbReference>
<dbReference type="PROSITE" id="PS50105">
    <property type="entry name" value="SAM_DOMAIN"/>
    <property type="match status" value="1"/>
</dbReference>
<evidence type="ECO:0000256" key="5">
    <source>
        <dbReference type="ARBA" id="ARBA00022884"/>
    </source>
</evidence>